<name>A0A6N7XD92_9ACTN</name>
<comment type="caution">
    <text evidence="11">The sequence shown here is derived from an EMBL/GenBank/DDBJ whole genome shotgun (WGS) entry which is preliminary data.</text>
</comment>
<comment type="catalytic activity">
    <reaction evidence="8">
        <text>3-oxo-5beta-cholan-24-oate + NADH + H(+) = isolithocholate + NAD(+)</text>
        <dbReference type="Rhea" id="RHEA:47508"/>
        <dbReference type="ChEBI" id="CHEBI:11867"/>
        <dbReference type="ChEBI" id="CHEBI:15378"/>
        <dbReference type="ChEBI" id="CHEBI:57540"/>
        <dbReference type="ChEBI" id="CHEBI:57945"/>
        <dbReference type="ChEBI" id="CHEBI:87728"/>
        <dbReference type="EC" id="1.1.1.391"/>
    </reaction>
    <physiologicalReaction direction="left-to-right" evidence="8">
        <dbReference type="Rhea" id="RHEA:47509"/>
    </physiologicalReaction>
</comment>
<dbReference type="EC" id="1.1.1.391" evidence="9"/>
<dbReference type="GO" id="GO:0016491">
    <property type="term" value="F:oxidoreductase activity"/>
    <property type="evidence" value="ECO:0007669"/>
    <property type="project" value="UniProtKB-KW"/>
</dbReference>
<evidence type="ECO:0000256" key="4">
    <source>
        <dbReference type="ARBA" id="ARBA00023221"/>
    </source>
</evidence>
<evidence type="ECO:0000256" key="3">
    <source>
        <dbReference type="ARBA" id="ARBA00023098"/>
    </source>
</evidence>
<evidence type="ECO:0000256" key="6">
    <source>
        <dbReference type="ARBA" id="ARBA00050953"/>
    </source>
</evidence>
<dbReference type="EMBL" id="VUND01000003">
    <property type="protein sequence ID" value="MST61257.1"/>
    <property type="molecule type" value="Genomic_DNA"/>
</dbReference>
<dbReference type="PROSITE" id="PS00061">
    <property type="entry name" value="ADH_SHORT"/>
    <property type="match status" value="1"/>
</dbReference>
<dbReference type="Gene3D" id="3.40.50.720">
    <property type="entry name" value="NAD(P)-binding Rossmann-like Domain"/>
    <property type="match status" value="1"/>
</dbReference>
<gene>
    <name evidence="11" type="ORF">FYJ69_10245</name>
</gene>
<comment type="catalytic activity">
    <reaction evidence="6">
        <text>3-oxochenodeoxycholate + NADH + H(+) = isochenodeoxycholate + NAD(+)</text>
        <dbReference type="Rhea" id="RHEA:47516"/>
        <dbReference type="ChEBI" id="CHEBI:15378"/>
        <dbReference type="ChEBI" id="CHEBI:57540"/>
        <dbReference type="ChEBI" id="CHEBI:57945"/>
        <dbReference type="ChEBI" id="CHEBI:87730"/>
        <dbReference type="ChEBI" id="CHEBI:87731"/>
    </reaction>
    <physiologicalReaction direction="left-to-right" evidence="6">
        <dbReference type="Rhea" id="RHEA:47517"/>
    </physiologicalReaction>
</comment>
<organism evidence="11 12">
    <name type="scientific">Parafannyhessea umbonata</name>
    <dbReference type="NCBI Taxonomy" id="604330"/>
    <lineage>
        <taxon>Bacteria</taxon>
        <taxon>Bacillati</taxon>
        <taxon>Actinomycetota</taxon>
        <taxon>Coriobacteriia</taxon>
        <taxon>Coriobacteriales</taxon>
        <taxon>Atopobiaceae</taxon>
        <taxon>Parafannyhessea</taxon>
    </lineage>
</organism>
<dbReference type="Pfam" id="PF13561">
    <property type="entry name" value="adh_short_C2"/>
    <property type="match status" value="1"/>
</dbReference>
<dbReference type="InterPro" id="IPR020904">
    <property type="entry name" value="Sc_DH/Rdtase_CS"/>
</dbReference>
<comment type="catalytic activity">
    <reaction evidence="5">
        <text>12alpha-hydroxy-3-oxo-5beta-cholan-24-oate + NADH + H(+) = isodeoxycholate + NAD(+)</text>
        <dbReference type="Rhea" id="RHEA:47492"/>
        <dbReference type="ChEBI" id="CHEBI:15378"/>
        <dbReference type="ChEBI" id="CHEBI:57540"/>
        <dbReference type="ChEBI" id="CHEBI:57945"/>
        <dbReference type="ChEBI" id="CHEBI:87733"/>
        <dbReference type="ChEBI" id="CHEBI:87734"/>
    </reaction>
    <physiologicalReaction direction="left-to-right" evidence="5">
        <dbReference type="Rhea" id="RHEA:47493"/>
    </physiologicalReaction>
</comment>
<evidence type="ECO:0000256" key="10">
    <source>
        <dbReference type="ARBA" id="ARBA00081284"/>
    </source>
</evidence>
<evidence type="ECO:0000256" key="1">
    <source>
        <dbReference type="ARBA" id="ARBA00006484"/>
    </source>
</evidence>
<reference evidence="11 12" key="1">
    <citation type="submission" date="2019-08" db="EMBL/GenBank/DDBJ databases">
        <title>In-depth cultivation of the pig gut microbiome towards novel bacterial diversity and tailored functional studies.</title>
        <authorList>
            <person name="Wylensek D."/>
            <person name="Hitch T.C.A."/>
            <person name="Clavel T."/>
        </authorList>
    </citation>
    <scope>NUCLEOTIDE SEQUENCE [LARGE SCALE GENOMIC DNA]</scope>
    <source>
        <strain evidence="11 12">WB01_CNA04</strain>
    </source>
</reference>
<keyword evidence="3" id="KW-0443">Lipid metabolism</keyword>
<keyword evidence="2" id="KW-0560">Oxidoreductase</keyword>
<dbReference type="RefSeq" id="WP_154542350.1">
    <property type="nucleotide sequence ID" value="NZ_VUND01000003.1"/>
</dbReference>
<evidence type="ECO:0000313" key="11">
    <source>
        <dbReference type="EMBL" id="MST61257.1"/>
    </source>
</evidence>
<evidence type="ECO:0000256" key="9">
    <source>
        <dbReference type="ARBA" id="ARBA00067031"/>
    </source>
</evidence>
<dbReference type="FunFam" id="3.40.50.720:FF:000084">
    <property type="entry name" value="Short-chain dehydrogenase reductase"/>
    <property type="match status" value="1"/>
</dbReference>
<sequence length="261" mass="27275">MDLHLKDHVALVAGGTGGIGSATVRAFLAEGAKVAFSSISQAEVYALLAQEGVDPDRARGFVVDLTDEGAVAGFVRDATRAFGTIDHVVAAAGIEGTHARICDMDVTAFERVYAINVFSVLMLAKHAGPVMAEKGGGSMVVLASSSAYEPIVDNSDYSSSKYAVAGLTKCIANELGPSGVHVNYVCPGCVDTAMMRRIEVSIFGEEMPHQKAMSLVAEGTLDKRYARPEEIANAILFLSSDVTSHVAGLGLRVDSNVPGVI</sequence>
<evidence type="ECO:0000256" key="5">
    <source>
        <dbReference type="ARBA" id="ARBA00050257"/>
    </source>
</evidence>
<dbReference type="PRINTS" id="PR00081">
    <property type="entry name" value="GDHRDH"/>
</dbReference>
<dbReference type="InterPro" id="IPR002347">
    <property type="entry name" value="SDR_fam"/>
</dbReference>
<dbReference type="GO" id="GO:0008202">
    <property type="term" value="P:steroid metabolic process"/>
    <property type="evidence" value="ECO:0007669"/>
    <property type="project" value="UniProtKB-KW"/>
</dbReference>
<dbReference type="PANTHER" id="PTHR43669:SF3">
    <property type="entry name" value="ALCOHOL DEHYDROGENASE, PUTATIVE (AFU_ORTHOLOGUE AFUA_3G03445)-RELATED"/>
    <property type="match status" value="1"/>
</dbReference>
<evidence type="ECO:0000313" key="12">
    <source>
        <dbReference type="Proteomes" id="UP000434342"/>
    </source>
</evidence>
<dbReference type="InterPro" id="IPR036291">
    <property type="entry name" value="NAD(P)-bd_dom_sf"/>
</dbReference>
<dbReference type="CDD" id="cd05233">
    <property type="entry name" value="SDR_c"/>
    <property type="match status" value="1"/>
</dbReference>
<dbReference type="SUPFAM" id="SSF51735">
    <property type="entry name" value="NAD(P)-binding Rossmann-fold domains"/>
    <property type="match status" value="1"/>
</dbReference>
<evidence type="ECO:0000256" key="7">
    <source>
        <dbReference type="ARBA" id="ARBA00052497"/>
    </source>
</evidence>
<keyword evidence="4" id="KW-0753">Steroid metabolism</keyword>
<evidence type="ECO:0000256" key="2">
    <source>
        <dbReference type="ARBA" id="ARBA00023002"/>
    </source>
</evidence>
<dbReference type="AlphaFoldDB" id="A0A6N7XD92"/>
<dbReference type="PANTHER" id="PTHR43669">
    <property type="entry name" value="5-KETO-D-GLUCONATE 5-REDUCTASE"/>
    <property type="match status" value="1"/>
</dbReference>
<proteinExistence type="inferred from homology"/>
<dbReference type="PRINTS" id="PR00080">
    <property type="entry name" value="SDRFAMILY"/>
</dbReference>
<evidence type="ECO:0000256" key="8">
    <source>
        <dbReference type="ARBA" id="ARBA00052953"/>
    </source>
</evidence>
<dbReference type="Proteomes" id="UP000434342">
    <property type="component" value="Unassembled WGS sequence"/>
</dbReference>
<comment type="catalytic activity">
    <reaction evidence="7">
        <text>7alpha,12alpha-dihydroxy-3-oxo-5beta-cholan-24-oate + NADH + H(+) = isocholate + NAD(+)</text>
        <dbReference type="Rhea" id="RHEA:47512"/>
        <dbReference type="ChEBI" id="CHEBI:15378"/>
        <dbReference type="ChEBI" id="CHEBI:57540"/>
        <dbReference type="ChEBI" id="CHEBI:57945"/>
        <dbReference type="ChEBI" id="CHEBI:87735"/>
        <dbReference type="ChEBI" id="CHEBI:87736"/>
    </reaction>
    <physiologicalReaction direction="left-to-right" evidence="7">
        <dbReference type="Rhea" id="RHEA:47513"/>
    </physiologicalReaction>
</comment>
<accession>A0A6N7XD92</accession>
<comment type="similarity">
    <text evidence="1">Belongs to the short-chain dehydrogenases/reductases (SDR) family.</text>
</comment>
<protein>
    <recommendedName>
        <fullName evidence="9">3beta-hydroxycholanate 3-dehydrogenase (NAD(+))</fullName>
        <ecNumber evidence="9">1.1.1.391</ecNumber>
    </recommendedName>
    <alternativeName>
        <fullName evidence="10">NAD-dependent bile acid 3beta-dehydrogenase</fullName>
    </alternativeName>
</protein>